<gene>
    <name evidence="4" type="ORF">H6P81_010721</name>
</gene>
<name>A0AAV7EQP8_ARIFI</name>
<accession>A0AAV7EQP8</accession>
<keyword evidence="5" id="KW-1185">Reference proteome</keyword>
<comment type="similarity">
    <text evidence="1">Belongs to the PPR family. P subfamily.</text>
</comment>
<comment type="caution">
    <text evidence="4">The sequence shown here is derived from an EMBL/GenBank/DDBJ whole genome shotgun (WGS) entry which is preliminary data.</text>
</comment>
<dbReference type="Proteomes" id="UP000825729">
    <property type="component" value="Unassembled WGS sequence"/>
</dbReference>
<protein>
    <recommendedName>
        <fullName evidence="6">Pentatricopeptide repeat-containing protein</fullName>
    </recommendedName>
</protein>
<sequence length="238" mass="26814">MHPPAFGNVRALLGPRRAPPERNFIKRTSQLTGKSLAAVPWISPAPKAKRFDEAINMLERLPLEGVNLNKASYRIVLNFLLKEGQLDMVMIVLCLMFERGFRPHFATSNELLINLCENGRIGDANMTLHELVKMGFVPELDSWMHLIEAVCRDRKLVKVFDLLDELVISYAYGNSKRSLLARTYKLGEVILTTFRAGSMFRTAGSSTVDNPNGKWTVVASPIWFVIQKATSDGSLLHW</sequence>
<reference evidence="4 5" key="1">
    <citation type="submission" date="2021-07" db="EMBL/GenBank/DDBJ databases">
        <title>The Aristolochia fimbriata genome: insights into angiosperm evolution, floral development and chemical biosynthesis.</title>
        <authorList>
            <person name="Jiao Y."/>
        </authorList>
    </citation>
    <scope>NUCLEOTIDE SEQUENCE [LARGE SCALE GENOMIC DNA]</scope>
    <source>
        <strain evidence="4">IBCAS-2021</strain>
        <tissue evidence="4">Leaf</tissue>
    </source>
</reference>
<evidence type="ECO:0000256" key="3">
    <source>
        <dbReference type="PROSITE-ProRule" id="PRU00708"/>
    </source>
</evidence>
<evidence type="ECO:0000256" key="1">
    <source>
        <dbReference type="ARBA" id="ARBA00007626"/>
    </source>
</evidence>
<dbReference type="InterPro" id="IPR050667">
    <property type="entry name" value="PPR-containing_protein"/>
</dbReference>
<dbReference type="InterPro" id="IPR002885">
    <property type="entry name" value="PPR_rpt"/>
</dbReference>
<dbReference type="PANTHER" id="PTHR47939">
    <property type="entry name" value="MEMBRANE-ASSOCIATED SALT-INDUCIBLE PROTEIN-LIKE"/>
    <property type="match status" value="1"/>
</dbReference>
<evidence type="ECO:0000313" key="5">
    <source>
        <dbReference type="Proteomes" id="UP000825729"/>
    </source>
</evidence>
<dbReference type="EMBL" id="JAINDJ010000004">
    <property type="protein sequence ID" value="KAG9450756.1"/>
    <property type="molecule type" value="Genomic_DNA"/>
</dbReference>
<dbReference type="PROSITE" id="PS51375">
    <property type="entry name" value="PPR"/>
    <property type="match status" value="1"/>
</dbReference>
<evidence type="ECO:0000256" key="2">
    <source>
        <dbReference type="ARBA" id="ARBA00022737"/>
    </source>
</evidence>
<feature type="repeat" description="PPR" evidence="3">
    <location>
        <begin position="69"/>
        <end position="103"/>
    </location>
</feature>
<dbReference type="Gene3D" id="1.25.40.10">
    <property type="entry name" value="Tetratricopeptide repeat domain"/>
    <property type="match status" value="1"/>
</dbReference>
<dbReference type="PANTHER" id="PTHR47939:SF13">
    <property type="entry name" value="OS03G0201400 PROTEIN"/>
    <property type="match status" value="1"/>
</dbReference>
<proteinExistence type="inferred from homology"/>
<dbReference type="InterPro" id="IPR011990">
    <property type="entry name" value="TPR-like_helical_dom_sf"/>
</dbReference>
<dbReference type="Pfam" id="PF01535">
    <property type="entry name" value="PPR"/>
    <property type="match status" value="2"/>
</dbReference>
<organism evidence="4 5">
    <name type="scientific">Aristolochia fimbriata</name>
    <name type="common">White veined hardy Dutchman's pipe vine</name>
    <dbReference type="NCBI Taxonomy" id="158543"/>
    <lineage>
        <taxon>Eukaryota</taxon>
        <taxon>Viridiplantae</taxon>
        <taxon>Streptophyta</taxon>
        <taxon>Embryophyta</taxon>
        <taxon>Tracheophyta</taxon>
        <taxon>Spermatophyta</taxon>
        <taxon>Magnoliopsida</taxon>
        <taxon>Magnoliidae</taxon>
        <taxon>Piperales</taxon>
        <taxon>Aristolochiaceae</taxon>
        <taxon>Aristolochia</taxon>
    </lineage>
</organism>
<evidence type="ECO:0000313" key="4">
    <source>
        <dbReference type="EMBL" id="KAG9450756.1"/>
    </source>
</evidence>
<evidence type="ECO:0008006" key="6">
    <source>
        <dbReference type="Google" id="ProtNLM"/>
    </source>
</evidence>
<keyword evidence="2" id="KW-0677">Repeat</keyword>
<dbReference type="AlphaFoldDB" id="A0AAV7EQP8"/>